<proteinExistence type="inferred from homology"/>
<dbReference type="GO" id="GO:0003677">
    <property type="term" value="F:DNA binding"/>
    <property type="evidence" value="ECO:0007669"/>
    <property type="project" value="InterPro"/>
</dbReference>
<dbReference type="Pfam" id="PF13538">
    <property type="entry name" value="UvrD_C_2"/>
    <property type="match status" value="1"/>
</dbReference>
<dbReference type="GO" id="GO:0006310">
    <property type="term" value="P:DNA recombination"/>
    <property type="evidence" value="ECO:0007669"/>
    <property type="project" value="InterPro"/>
</dbReference>
<dbReference type="InterPro" id="IPR010994">
    <property type="entry name" value="RuvA_2-like"/>
</dbReference>
<dbReference type="InterPro" id="IPR006345">
    <property type="entry name" value="RecD2"/>
</dbReference>
<feature type="domain" description="Helix-hairpin-helix DNA-binding motif class 1" evidence="3">
    <location>
        <begin position="184"/>
        <end position="203"/>
    </location>
</feature>
<accession>C8X0I1</accession>
<dbReference type="OrthoDB" id="9763659at2"/>
<reference evidence="6" key="1">
    <citation type="submission" date="2009-09" db="EMBL/GenBank/DDBJ databases">
        <title>The complete chromosome of Desulfohalobium retbaense DSM 5692.</title>
        <authorList>
            <consortium name="US DOE Joint Genome Institute (JGI-PGF)"/>
            <person name="Lucas S."/>
            <person name="Copeland A."/>
            <person name="Lapidus A."/>
            <person name="Glavina del Rio T."/>
            <person name="Dalin E."/>
            <person name="Tice H."/>
            <person name="Bruce D."/>
            <person name="Goodwin L."/>
            <person name="Pitluck S."/>
            <person name="Kyrpides N."/>
            <person name="Mavromatis K."/>
            <person name="Ivanova N."/>
            <person name="Mikhailova N."/>
            <person name="Munk A.C."/>
            <person name="Brettin T."/>
            <person name="Detter J.C."/>
            <person name="Han C."/>
            <person name="Tapia R."/>
            <person name="Larimer F."/>
            <person name="Land M."/>
            <person name="Hauser L."/>
            <person name="Markowitz V."/>
            <person name="Cheng J.-F."/>
            <person name="Hugenholtz P."/>
            <person name="Woyke T."/>
            <person name="Wu D."/>
            <person name="Spring S."/>
            <person name="Klenk H.-P."/>
            <person name="Eisen J.A."/>
        </authorList>
    </citation>
    <scope>NUCLEOTIDE SEQUENCE [LARGE SCALE GENOMIC DNA]</scope>
    <source>
        <strain evidence="6">DSM 5692</strain>
    </source>
</reference>
<dbReference type="EMBL" id="CP001734">
    <property type="protein sequence ID" value="ACV67806.1"/>
    <property type="molecule type" value="Genomic_DNA"/>
</dbReference>
<evidence type="ECO:0000313" key="5">
    <source>
        <dbReference type="EMBL" id="ACV67806.1"/>
    </source>
</evidence>
<sequence>MSATTLQAEIVSIVFHNPENDYVVARARAEGEPGQSTVVGIMPQVMPGEQVRLEGEWREHPKFGRQFHAVSHTRELPATINGIRRYLASGRIKGVGPVMAERLVQFFGKDVLDILDNAPERLLEVEGLGKKTLEGIKASWDQQREVRNVMLFLQSHDVPPTYAGRIFARYGNQAVEKLQQNPYELAYEIRGIGFKTADTMALKLGFQEDSPERLEAGLVYTLFQFAEQGHMFYPGDELVHKVTETLGVGDTGKVDGALARLEERKRVVVEDLPEQAVLRAVFLRHFHNWEAEIASRLTALVSHPAPVNEGKLDSILPGLEQKIGVALSSEQKEAVFEACANKTFILTGGPGTGKTTITQAVVRGLGKLGYKIKLAAPTGRAAKRLSEATGASASTLHRLLGFSPDGAFAYNEEKKLKVDALVVDEASMLDCQLCVHLLRALPLTCRLILVGDVHQLPSVGAGNILEDLLESRAVPSRHLTHIFRQAQESLIVVNAHRFNEGLFPTTSAKEPPEADFFWVEQDDPARVQEIIRQLVCERIPAIYGLDPLRDVQVLSPMHKGEVGTQQLNTLLQQELNPSGPTLTRGNRMFRQGDRVLQTRNNYEKDVFNGDLGWITAINADSQTMQIDFEGRDLTYEQGELDELTLAYAVSVHKSQGSEYPAVVLPVVTQHFMLLQRNLIYTALTRAKSLAVLVGSSKALGIALNHKRGAERYTHLRYRLQDAANDIPY</sequence>
<dbReference type="Pfam" id="PF23139">
    <property type="entry name" value="OB_YrrC"/>
    <property type="match status" value="1"/>
</dbReference>
<dbReference type="KEGG" id="drt:Dret_0509"/>
<dbReference type="PANTHER" id="PTHR43788">
    <property type="entry name" value="DNA2/NAM7 HELICASE FAMILY MEMBER"/>
    <property type="match status" value="1"/>
</dbReference>
<evidence type="ECO:0000313" key="6">
    <source>
        <dbReference type="Proteomes" id="UP000001052"/>
    </source>
</evidence>
<dbReference type="Pfam" id="PF14520">
    <property type="entry name" value="HHH_5"/>
    <property type="match status" value="1"/>
</dbReference>
<dbReference type="Gene3D" id="1.10.10.2220">
    <property type="match status" value="1"/>
</dbReference>
<dbReference type="NCBIfam" id="TIGR01448">
    <property type="entry name" value="recD_rel"/>
    <property type="match status" value="1"/>
</dbReference>
<name>C8X0I1_DESRD</name>
<dbReference type="eggNOG" id="COG0272">
    <property type="taxonomic scope" value="Bacteria"/>
</dbReference>
<feature type="domain" description="Helix-hairpin-helix DNA-binding motif class 1" evidence="3">
    <location>
        <begin position="85"/>
        <end position="106"/>
    </location>
</feature>
<dbReference type="CDD" id="cd18809">
    <property type="entry name" value="SF1_C_RecD"/>
    <property type="match status" value="1"/>
</dbReference>
<dbReference type="InterPro" id="IPR029493">
    <property type="entry name" value="RecD2-like_HHH"/>
</dbReference>
<dbReference type="CDD" id="cd17933">
    <property type="entry name" value="DEXSc_RecD-like"/>
    <property type="match status" value="1"/>
</dbReference>
<reference evidence="5 6" key="2">
    <citation type="journal article" date="2010" name="Stand. Genomic Sci.">
        <title>Complete genome sequence of Desulfohalobium retbaense type strain (HR(100)).</title>
        <authorList>
            <person name="Spring S."/>
            <person name="Nolan M."/>
            <person name="Lapidus A."/>
            <person name="Glavina Del Rio T."/>
            <person name="Copeland A."/>
            <person name="Tice H."/>
            <person name="Cheng J.F."/>
            <person name="Lucas S."/>
            <person name="Land M."/>
            <person name="Chen F."/>
            <person name="Bruce D."/>
            <person name="Goodwin L."/>
            <person name="Pitluck S."/>
            <person name="Ivanova N."/>
            <person name="Mavromatis K."/>
            <person name="Mikhailova N."/>
            <person name="Pati A."/>
            <person name="Chen A."/>
            <person name="Palaniappan K."/>
            <person name="Hauser L."/>
            <person name="Chang Y.J."/>
            <person name="Jeffries C.D."/>
            <person name="Munk C."/>
            <person name="Kiss H."/>
            <person name="Chain P."/>
            <person name="Han C."/>
            <person name="Brettin T."/>
            <person name="Detter J.C."/>
            <person name="Schuler E."/>
            <person name="Goker M."/>
            <person name="Rohde M."/>
            <person name="Bristow J."/>
            <person name="Eisen J.A."/>
            <person name="Markowitz V."/>
            <person name="Hugenholtz P."/>
            <person name="Kyrpides N.C."/>
            <person name="Klenk H.P."/>
        </authorList>
    </citation>
    <scope>NUCLEOTIDE SEQUENCE [LARGE SCALE GENOMIC DNA]</scope>
    <source>
        <strain evidence="5 6">DSM 5692</strain>
    </source>
</reference>
<dbReference type="AlphaFoldDB" id="C8X0I1"/>
<dbReference type="InterPro" id="IPR041451">
    <property type="entry name" value="RecD2_SH13"/>
</dbReference>
<dbReference type="Gene3D" id="1.10.150.20">
    <property type="entry name" value="5' to 3' exonuclease, C-terminal subdomain"/>
    <property type="match status" value="1"/>
</dbReference>
<dbReference type="SMART" id="SM00382">
    <property type="entry name" value="AAA"/>
    <property type="match status" value="1"/>
</dbReference>
<dbReference type="GO" id="GO:0017116">
    <property type="term" value="F:single-stranded DNA helicase activity"/>
    <property type="evidence" value="ECO:0007669"/>
    <property type="project" value="TreeGrafter"/>
</dbReference>
<dbReference type="GO" id="GO:0008854">
    <property type="term" value="F:exodeoxyribonuclease V activity"/>
    <property type="evidence" value="ECO:0007669"/>
    <property type="project" value="UniProtKB-EC"/>
</dbReference>
<dbReference type="Proteomes" id="UP000001052">
    <property type="component" value="Chromosome"/>
</dbReference>
<dbReference type="GO" id="GO:0043139">
    <property type="term" value="F:5'-3' DNA helicase activity"/>
    <property type="evidence" value="ECO:0007669"/>
    <property type="project" value="InterPro"/>
</dbReference>
<evidence type="ECO:0000256" key="1">
    <source>
        <dbReference type="ARBA" id="ARBA00022741"/>
    </source>
</evidence>
<dbReference type="SUPFAM" id="SSF47781">
    <property type="entry name" value="RuvA domain 2-like"/>
    <property type="match status" value="1"/>
</dbReference>
<gene>
    <name evidence="5" type="ordered locus">Dret_0509</name>
</gene>
<dbReference type="GO" id="GO:0006281">
    <property type="term" value="P:DNA repair"/>
    <property type="evidence" value="ECO:0007669"/>
    <property type="project" value="InterPro"/>
</dbReference>
<dbReference type="InterPro" id="IPR003583">
    <property type="entry name" value="Hlx-hairpin-Hlx_DNA-bd_motif"/>
</dbReference>
<keyword evidence="2" id="KW-0067">ATP-binding</keyword>
<feature type="domain" description="AAA+ ATPase" evidence="4">
    <location>
        <begin position="340"/>
        <end position="483"/>
    </location>
</feature>
<dbReference type="SUPFAM" id="SSF52540">
    <property type="entry name" value="P-loop containing nucleoside triphosphate hydrolases"/>
    <property type="match status" value="2"/>
</dbReference>
<dbReference type="Pfam" id="PF18335">
    <property type="entry name" value="SH3_13"/>
    <property type="match status" value="1"/>
</dbReference>
<dbReference type="RefSeq" id="WP_015750964.1">
    <property type="nucleotide sequence ID" value="NC_013223.1"/>
</dbReference>
<evidence type="ECO:0000259" key="3">
    <source>
        <dbReference type="SMART" id="SM00278"/>
    </source>
</evidence>
<dbReference type="InterPro" id="IPR027785">
    <property type="entry name" value="UvrD-like_helicase_C"/>
</dbReference>
<dbReference type="GO" id="GO:0009338">
    <property type="term" value="C:exodeoxyribonuclease V complex"/>
    <property type="evidence" value="ECO:0007669"/>
    <property type="project" value="TreeGrafter"/>
</dbReference>
<dbReference type="HOGENOM" id="CLU_007524_0_3_7"/>
<dbReference type="STRING" id="485915.Dret_0509"/>
<dbReference type="PANTHER" id="PTHR43788:SF6">
    <property type="entry name" value="DNA HELICASE B"/>
    <property type="match status" value="1"/>
</dbReference>
<dbReference type="InterPro" id="IPR050534">
    <property type="entry name" value="Coronavir_polyprotein_1ab"/>
</dbReference>
<organism evidence="5 6">
    <name type="scientific">Desulfohalobium retbaense (strain ATCC 49708 / DSM 5692 / JCM 16813 / HR100)</name>
    <dbReference type="NCBI Taxonomy" id="485915"/>
    <lineage>
        <taxon>Bacteria</taxon>
        <taxon>Pseudomonadati</taxon>
        <taxon>Thermodesulfobacteriota</taxon>
        <taxon>Desulfovibrionia</taxon>
        <taxon>Desulfovibrionales</taxon>
        <taxon>Desulfohalobiaceae</taxon>
        <taxon>Desulfohalobium</taxon>
    </lineage>
</organism>
<keyword evidence="1" id="KW-0547">Nucleotide-binding</keyword>
<evidence type="ECO:0000256" key="2">
    <source>
        <dbReference type="ARBA" id="ARBA00022840"/>
    </source>
</evidence>
<protein>
    <submittedName>
        <fullName evidence="5">Helicase, RecD/TraA family</fullName>
        <ecNumber evidence="5">3.1.11.5</ecNumber>
    </submittedName>
</protein>
<dbReference type="InterPro" id="IPR027417">
    <property type="entry name" value="P-loop_NTPase"/>
</dbReference>
<dbReference type="Pfam" id="PF13245">
    <property type="entry name" value="AAA_19"/>
    <property type="match status" value="1"/>
</dbReference>
<feature type="domain" description="Helix-hairpin-helix DNA-binding motif class 1" evidence="3">
    <location>
        <begin position="120"/>
        <end position="139"/>
    </location>
</feature>
<dbReference type="Gene3D" id="2.30.30.940">
    <property type="match status" value="1"/>
</dbReference>
<dbReference type="InterPro" id="IPR055446">
    <property type="entry name" value="RecD2_N_OB"/>
</dbReference>
<evidence type="ECO:0000259" key="4">
    <source>
        <dbReference type="SMART" id="SM00382"/>
    </source>
</evidence>
<dbReference type="eggNOG" id="COG0507">
    <property type="taxonomic scope" value="Bacteria"/>
</dbReference>
<keyword evidence="5" id="KW-0347">Helicase</keyword>
<keyword evidence="6" id="KW-1185">Reference proteome</keyword>
<dbReference type="Gene3D" id="3.40.50.300">
    <property type="entry name" value="P-loop containing nucleotide triphosphate hydrolases"/>
    <property type="match status" value="2"/>
</dbReference>
<dbReference type="Pfam" id="PF14490">
    <property type="entry name" value="HHH_RecD2"/>
    <property type="match status" value="1"/>
</dbReference>
<dbReference type="InterPro" id="IPR003593">
    <property type="entry name" value="AAA+_ATPase"/>
</dbReference>
<keyword evidence="5" id="KW-0378">Hydrolase</keyword>
<dbReference type="SMART" id="SM00278">
    <property type="entry name" value="HhH1"/>
    <property type="match status" value="3"/>
</dbReference>
<dbReference type="GO" id="GO:0005524">
    <property type="term" value="F:ATP binding"/>
    <property type="evidence" value="ECO:0007669"/>
    <property type="project" value="UniProtKB-KW"/>
</dbReference>
<dbReference type="EC" id="3.1.11.5" evidence="5"/>
<dbReference type="HAMAP" id="MF_01488">
    <property type="entry name" value="RecD2"/>
    <property type="match status" value="1"/>
</dbReference>